<dbReference type="CDD" id="cd03221">
    <property type="entry name" value="ABCF_EF-3"/>
    <property type="match status" value="2"/>
</dbReference>
<proteinExistence type="predicted"/>
<dbReference type="FunFam" id="3.40.50.300:FF:000011">
    <property type="entry name" value="Putative ABC transporter ATP-binding component"/>
    <property type="match status" value="1"/>
</dbReference>
<evidence type="ECO:0000256" key="1">
    <source>
        <dbReference type="ARBA" id="ARBA00022741"/>
    </source>
</evidence>
<dbReference type="EMBL" id="ALPT02000024">
    <property type="protein sequence ID" value="KGA97674.1"/>
    <property type="molecule type" value="Genomic_DNA"/>
</dbReference>
<feature type="coiled-coil region" evidence="3">
    <location>
        <begin position="594"/>
        <end position="621"/>
    </location>
</feature>
<gene>
    <name evidence="7" type="ORF">AJ85_00415</name>
    <name evidence="5" type="ORF">BalcAV3380</name>
    <name evidence="6" type="ORF">BALCAV_0209045</name>
</gene>
<dbReference type="PANTHER" id="PTHR42855">
    <property type="entry name" value="ABC TRANSPORTER ATP-BINDING SUBUNIT"/>
    <property type="match status" value="1"/>
</dbReference>
<sequence>MILCQIKDITKDYGGHTIFEQLSFEIKTGEKIGLVGRNGSGKSTLMKIIAKAETSDNGQIHVQKNRQVGYLSQGQTTIFAGTARDFLLTAFSTLIQMEKKIRKLETEMPHQSGKDLEKFMHEYGELQEQFSHLGGYKIEANIEQVAAGLKASHLLDHPFSNLSGGEQTKIELARALLRKPDLLLLDEPTNHLDLNAIEWLTQFLQNYPGTFMVISHDRYFLDETVERIIDLEDGELHNYLTNYSGFVKEKEERLLKEFQAYQEQQKKIKKMKEAIKRLREWANQANPPNEGLHKRARNMERALERIEKLNRPTLNHKKMNLDFQTAHRSGKDVLSIKDLRKGYDGRELFSDVNMHVQYQERVALIGENGTGKSTFLKLILGQETVDAGEIKRGSNIKIGYLSQKLYSEQTKRTVIEEFREHVMLTEGEARQILAQFLFYGHRVFNQVSSLSGGEKMRLRLAILMQQNVNLFVLDEPTNHLDIESREVLEDTLENYNGTILAVSHDRYFLNKLFTKIYWLENKSLYSFNGDYEWAKQKITEIRLQQEKHVSKKEQPTKEDIQVRPKREKSKTFDFEKEVFLLEEQIAALDEQLQMEVDLATLQELYQKKEQLELKWEQLVEEIQ</sequence>
<keyword evidence="8" id="KW-1185">Reference proteome</keyword>
<dbReference type="RefSeq" id="WP_003323854.1">
    <property type="nucleotide sequence ID" value="NZ_ALPT02000024.1"/>
</dbReference>
<dbReference type="GO" id="GO:0016887">
    <property type="term" value="F:ATP hydrolysis activity"/>
    <property type="evidence" value="ECO:0007669"/>
    <property type="project" value="InterPro"/>
</dbReference>
<feature type="coiled-coil region" evidence="3">
    <location>
        <begin position="261"/>
        <end position="309"/>
    </location>
</feature>
<dbReference type="Proteomes" id="UP000297014">
    <property type="component" value="Unassembled WGS sequence"/>
</dbReference>
<keyword evidence="1" id="KW-0547">Nucleotide-binding</keyword>
<dbReference type="NCBIfam" id="NF000355">
    <property type="entry name" value="ribo_prot_ABC_F"/>
    <property type="match status" value="1"/>
</dbReference>
<accession>J8TNY0</accession>
<evidence type="ECO:0000313" key="8">
    <source>
        <dbReference type="Proteomes" id="UP000002754"/>
    </source>
</evidence>
<dbReference type="Pfam" id="PF00005">
    <property type="entry name" value="ABC_tran"/>
    <property type="match status" value="2"/>
</dbReference>
<feature type="domain" description="ABC transporter" evidence="4">
    <location>
        <begin position="334"/>
        <end position="546"/>
    </location>
</feature>
<evidence type="ECO:0000259" key="4">
    <source>
        <dbReference type="PROSITE" id="PS50893"/>
    </source>
</evidence>
<keyword evidence="2 6" id="KW-0067">ATP-binding</keyword>
<dbReference type="EMBL" id="JALP01000033">
    <property type="protein sequence ID" value="THG91962.1"/>
    <property type="molecule type" value="Genomic_DNA"/>
</dbReference>
<dbReference type="SMART" id="SM00382">
    <property type="entry name" value="AAA"/>
    <property type="match status" value="2"/>
</dbReference>
<dbReference type="SUPFAM" id="SSF52540">
    <property type="entry name" value="P-loop containing nucleoside triphosphate hydrolases"/>
    <property type="match status" value="2"/>
</dbReference>
<keyword evidence="3" id="KW-0175">Coiled coil</keyword>
<dbReference type="eggNOG" id="COG0488">
    <property type="taxonomic scope" value="Bacteria"/>
</dbReference>
<dbReference type="GO" id="GO:0005524">
    <property type="term" value="F:ATP binding"/>
    <property type="evidence" value="ECO:0007669"/>
    <property type="project" value="UniProtKB-KW"/>
</dbReference>
<dbReference type="AlphaFoldDB" id="J8TNY0"/>
<reference evidence="5" key="1">
    <citation type="submission" date="2012-07" db="EMBL/GenBank/DDBJ databases">
        <title>A Draft Genome for Bacillus alcalophilus strain ATCC 27647.</title>
        <authorList>
            <person name="Attie O."/>
            <person name="Jayaprakash A."/>
            <person name="Sachidanandam R."/>
            <person name="Shah H."/>
            <person name="Paulsen I."/>
            <person name="Morino M."/>
            <person name="Ito M."/>
            <person name="Krulwich T."/>
        </authorList>
    </citation>
    <scope>NUCLEOTIDE SEQUENCE</scope>
    <source>
        <strain evidence="5">ATCC 27647</strain>
    </source>
</reference>
<organism evidence="6 8">
    <name type="scientific">Alkalihalobacillus alcalophilus ATCC 27647 = CGMCC 1.3604</name>
    <dbReference type="NCBI Taxonomy" id="1218173"/>
    <lineage>
        <taxon>Bacteria</taxon>
        <taxon>Bacillati</taxon>
        <taxon>Bacillota</taxon>
        <taxon>Bacilli</taxon>
        <taxon>Bacillales</taxon>
        <taxon>Bacillaceae</taxon>
        <taxon>Alkalihalobacillus</taxon>
    </lineage>
</organism>
<dbReference type="Gene3D" id="3.40.50.300">
    <property type="entry name" value="P-loop containing nucleotide triphosphate hydrolases"/>
    <property type="match status" value="2"/>
</dbReference>
<dbReference type="InterPro" id="IPR027417">
    <property type="entry name" value="P-loop_NTPase"/>
</dbReference>
<name>J8TNY0_ALKAL</name>
<dbReference type="InterPro" id="IPR003593">
    <property type="entry name" value="AAA+_ATPase"/>
</dbReference>
<dbReference type="InterPro" id="IPR032781">
    <property type="entry name" value="ABC_tran_Xtn"/>
</dbReference>
<evidence type="ECO:0000313" key="9">
    <source>
        <dbReference type="Proteomes" id="UP000297014"/>
    </source>
</evidence>
<dbReference type="PANTHER" id="PTHR42855:SF2">
    <property type="entry name" value="DRUG RESISTANCE ABC TRANSPORTER,ATP-BINDING PROTEIN"/>
    <property type="match status" value="1"/>
</dbReference>
<dbReference type="InterPro" id="IPR003439">
    <property type="entry name" value="ABC_transporter-like_ATP-bd"/>
</dbReference>
<dbReference type="FunFam" id="3.40.50.300:FF:001807">
    <property type="entry name" value="ABC transporter ATP-binding protein"/>
    <property type="match status" value="1"/>
</dbReference>
<dbReference type="Pfam" id="PF12848">
    <property type="entry name" value="ABC_tran_Xtn"/>
    <property type="match status" value="1"/>
</dbReference>
<evidence type="ECO:0000313" key="5">
    <source>
        <dbReference type="EMBL" id="AFV25913.1"/>
    </source>
</evidence>
<protein>
    <submittedName>
        <fullName evidence="6">ABC transporter ATP-binding protein</fullName>
    </submittedName>
</protein>
<dbReference type="PROSITE" id="PS50893">
    <property type="entry name" value="ABC_TRANSPORTER_2"/>
    <property type="match status" value="2"/>
</dbReference>
<dbReference type="STRING" id="1218173.BALCAV_0209045"/>
<evidence type="ECO:0000256" key="2">
    <source>
        <dbReference type="ARBA" id="ARBA00022840"/>
    </source>
</evidence>
<evidence type="ECO:0000256" key="3">
    <source>
        <dbReference type="SAM" id="Coils"/>
    </source>
</evidence>
<dbReference type="EMBL" id="JX399490">
    <property type="protein sequence ID" value="AFV25913.1"/>
    <property type="molecule type" value="Genomic_DNA"/>
</dbReference>
<reference evidence="7 9" key="3">
    <citation type="submission" date="2014-01" db="EMBL/GenBank/DDBJ databases">
        <title>Draft genome sequencing of Bacillus alcalophilus CGMCC 1.3604.</title>
        <authorList>
            <person name="Yang J."/>
            <person name="Diao L."/>
            <person name="Yang S."/>
        </authorList>
    </citation>
    <scope>NUCLEOTIDE SEQUENCE [LARGE SCALE GENOMIC DNA]</scope>
    <source>
        <strain evidence="7 9">CGMCC 1.3604</strain>
    </source>
</reference>
<evidence type="ECO:0000313" key="6">
    <source>
        <dbReference type="EMBL" id="KGA97674.1"/>
    </source>
</evidence>
<dbReference type="InterPro" id="IPR017871">
    <property type="entry name" value="ABC_transporter-like_CS"/>
</dbReference>
<dbReference type="Proteomes" id="UP000002754">
    <property type="component" value="Unassembled WGS sequence"/>
</dbReference>
<evidence type="ECO:0000313" key="7">
    <source>
        <dbReference type="EMBL" id="THG91962.1"/>
    </source>
</evidence>
<dbReference type="PROSITE" id="PS00211">
    <property type="entry name" value="ABC_TRANSPORTER_1"/>
    <property type="match status" value="2"/>
</dbReference>
<feature type="domain" description="ABC transporter" evidence="4">
    <location>
        <begin position="4"/>
        <end position="258"/>
    </location>
</feature>
<reference evidence="6 8" key="2">
    <citation type="journal article" date="2014" name="Genome Announc.">
        <title>Draft Genome Sequence of Bacillus alcalophilus AV1934, a Classic Alkaliphile Isolated from Human Feces in 1934.</title>
        <authorList>
            <person name="Attie O."/>
            <person name="Jayaprakash A."/>
            <person name="Shah H."/>
            <person name="Paulsen I.T."/>
            <person name="Morino M."/>
            <person name="Takahashi Y."/>
            <person name="Narumi I."/>
            <person name="Sachidanandam R."/>
            <person name="Satoh K."/>
            <person name="Ito M."/>
            <person name="Krulwich T.A."/>
        </authorList>
    </citation>
    <scope>NUCLEOTIDE SEQUENCE [LARGE SCALE GENOMIC DNA]</scope>
    <source>
        <strain evidence="6 8">AV1934</strain>
    </source>
</reference>
<dbReference type="OrthoDB" id="9760950at2"/>
<dbReference type="InterPro" id="IPR051309">
    <property type="entry name" value="ABCF_ATPase"/>
</dbReference>